<dbReference type="AlphaFoldDB" id="A0A4Y2HWB5"/>
<evidence type="ECO:0000313" key="3">
    <source>
        <dbReference type="EMBL" id="GBM69680.1"/>
    </source>
</evidence>
<feature type="region of interest" description="Disordered" evidence="2">
    <location>
        <begin position="772"/>
        <end position="791"/>
    </location>
</feature>
<dbReference type="GO" id="GO:0042302">
    <property type="term" value="F:structural constituent of cuticle"/>
    <property type="evidence" value="ECO:0007669"/>
    <property type="project" value="UniProtKB-UniRule"/>
</dbReference>
<evidence type="ECO:0000256" key="1">
    <source>
        <dbReference type="PROSITE-ProRule" id="PRU00497"/>
    </source>
</evidence>
<evidence type="ECO:0000313" key="4">
    <source>
        <dbReference type="Proteomes" id="UP000499080"/>
    </source>
</evidence>
<dbReference type="Pfam" id="PF00379">
    <property type="entry name" value="Chitin_bind_4"/>
    <property type="match status" value="1"/>
</dbReference>
<organism evidence="3 4">
    <name type="scientific">Araneus ventricosus</name>
    <name type="common">Orbweaver spider</name>
    <name type="synonym">Epeira ventricosa</name>
    <dbReference type="NCBI Taxonomy" id="182803"/>
    <lineage>
        <taxon>Eukaryota</taxon>
        <taxon>Metazoa</taxon>
        <taxon>Ecdysozoa</taxon>
        <taxon>Arthropoda</taxon>
        <taxon>Chelicerata</taxon>
        <taxon>Arachnida</taxon>
        <taxon>Araneae</taxon>
        <taxon>Araneomorphae</taxon>
        <taxon>Entelegynae</taxon>
        <taxon>Araneoidea</taxon>
        <taxon>Araneidae</taxon>
        <taxon>Araneus</taxon>
    </lineage>
</organism>
<feature type="compositionally biased region" description="Polar residues" evidence="2">
    <location>
        <begin position="269"/>
        <end position="279"/>
    </location>
</feature>
<dbReference type="OrthoDB" id="8021718at2759"/>
<name>A0A4Y2HWB5_ARAVE</name>
<dbReference type="PANTHER" id="PTHR46114">
    <property type="entry name" value="APPLE DOMAIN-CONTAINING PROTEIN"/>
    <property type="match status" value="1"/>
</dbReference>
<reference evidence="3 4" key="1">
    <citation type="journal article" date="2019" name="Sci. Rep.">
        <title>Orb-weaving spider Araneus ventricosus genome elucidates the spidroin gene catalogue.</title>
        <authorList>
            <person name="Kono N."/>
            <person name="Nakamura H."/>
            <person name="Ohtoshi R."/>
            <person name="Moran D.A.P."/>
            <person name="Shinohara A."/>
            <person name="Yoshida Y."/>
            <person name="Fujiwara M."/>
            <person name="Mori M."/>
            <person name="Tomita M."/>
            <person name="Arakawa K."/>
        </authorList>
    </citation>
    <scope>NUCLEOTIDE SEQUENCE [LARGE SCALE GENOMIC DNA]</scope>
</reference>
<feature type="region of interest" description="Disordered" evidence="2">
    <location>
        <begin position="537"/>
        <end position="560"/>
    </location>
</feature>
<proteinExistence type="predicted"/>
<dbReference type="PROSITE" id="PS51155">
    <property type="entry name" value="CHIT_BIND_RR_2"/>
    <property type="match status" value="1"/>
</dbReference>
<feature type="compositionally biased region" description="Basic and acidic residues" evidence="2">
    <location>
        <begin position="680"/>
        <end position="689"/>
    </location>
</feature>
<keyword evidence="4" id="KW-1185">Reference proteome</keyword>
<sequence>MKSLKKKLSEAEKAACLAFKSVRTHFLGNKKAENYEDLVGDMVKCFRVLGCNMSLKLHVLDSHLNFFPQNLGAISDEHGERFHQDISMFEKRFSGRWNRSMLAEYCWSVIRDTLSDAYKRKRQKNHFSIRFFTYILIIIGLKYASSDEDNIDRRVRQLHQLPNVQRTREFGYNVQDESQQSSHFRKEQRDLNGVVRGSYGLKDPSGSFRLVSYIADDKGFRVHISSNEHGVGQQNPASVSLTRFPHLRSTVADRISSEKPIRQFENKGKGSNSNDQEWPSNYDFYVPLKETVRNSEDSSKKLKPLDLGKHLFEAGFYDGSAVPKQDIPRPSVVYDNNSYRNKHQTDSGKQELHRDSFKPFESGVRKPWPEIPDVTPNFKSTMTSSTGIKENNNFPTRFISDASKLFDEKRGSNHFIKKSDQLPYGILNLLFNYPQQKVHRNLPDCESVNSAVLCKPPPFYYKDSAYYNFTERRPNSGLDQSPNDEYRTLPHEERQKFIEAILADRLYKFATATGKKYPPNMSLGDFAMQREFFSNLPHSKHNSQKDIPCSETNNRNRHSNVEDLDLTTSLNRPVIYNSISNTHINSLMKYGNDWNPPQLIRNAQQHSGHIYSQNNPTQDDNVDTKENTSGNKRLVLLTTQSGEKSDQSVFELLKKLNILGFIILPENDKESHQKLIEHIVGKTTEKTDSNRNPNNVPHKSIQNATETPAVSNSELTNTNRVEGIKFSNSSEQELRNKTAKEEGDQRKENQEIPDQKLLLKNSEFLILDDVHDPESGDGDYNSQPIITTLPPTDLPNWRKAFEEELKEEYERTVNKNHTDHTGEASPNRGIPNERVYHIQDPPTPLYDSRGNPVKSENVPLHLHRYIAPTGITSFPWKFAIPRPAPPRSLVIPPRPSDLS</sequence>
<gene>
    <name evidence="3" type="ORF">AVEN_49053_1</name>
</gene>
<feature type="compositionally biased region" description="Polar residues" evidence="2">
    <location>
        <begin position="690"/>
        <end position="731"/>
    </location>
</feature>
<feature type="region of interest" description="Disordered" evidence="2">
    <location>
        <begin position="680"/>
        <end position="756"/>
    </location>
</feature>
<dbReference type="Proteomes" id="UP000499080">
    <property type="component" value="Unassembled WGS sequence"/>
</dbReference>
<dbReference type="EMBL" id="BGPR01002208">
    <property type="protein sequence ID" value="GBM69680.1"/>
    <property type="molecule type" value="Genomic_DNA"/>
</dbReference>
<keyword evidence="1" id="KW-0193">Cuticle</keyword>
<comment type="caution">
    <text evidence="3">The sequence shown here is derived from an EMBL/GenBank/DDBJ whole genome shotgun (WGS) entry which is preliminary data.</text>
</comment>
<feature type="region of interest" description="Disordered" evidence="2">
    <location>
        <begin position="255"/>
        <end position="280"/>
    </location>
</feature>
<feature type="compositionally biased region" description="Basic and acidic residues" evidence="2">
    <location>
        <begin position="255"/>
        <end position="268"/>
    </location>
</feature>
<accession>A0A4Y2HWB5</accession>
<feature type="compositionally biased region" description="Basic and acidic residues" evidence="2">
    <location>
        <begin position="813"/>
        <end position="822"/>
    </location>
</feature>
<protein>
    <submittedName>
        <fullName evidence="3">Uncharacterized protein</fullName>
    </submittedName>
</protein>
<dbReference type="PANTHER" id="PTHR46114:SF2">
    <property type="entry name" value="CULLIN N-TERMINAL DOMAIN-CONTAINING PROTEIN"/>
    <property type="match status" value="1"/>
</dbReference>
<feature type="region of interest" description="Disordered" evidence="2">
    <location>
        <begin position="813"/>
        <end position="852"/>
    </location>
</feature>
<feature type="compositionally biased region" description="Basic and acidic residues" evidence="2">
    <location>
        <begin position="732"/>
        <end position="754"/>
    </location>
</feature>
<evidence type="ECO:0000256" key="2">
    <source>
        <dbReference type="SAM" id="MobiDB-lite"/>
    </source>
</evidence>
<dbReference type="InterPro" id="IPR000618">
    <property type="entry name" value="Insect_cuticle"/>
</dbReference>